<dbReference type="InterPro" id="IPR001611">
    <property type="entry name" value="Leu-rich_rpt"/>
</dbReference>
<dbReference type="Gene3D" id="3.80.10.10">
    <property type="entry name" value="Ribonuclease Inhibitor"/>
    <property type="match status" value="1"/>
</dbReference>
<reference evidence="4 5" key="1">
    <citation type="journal article" date="2015" name="Sci. Rep.">
        <title>The power of single molecule real-time sequencing technology in the de novo assembly of a eukaryotic genome.</title>
        <authorList>
            <person name="Sakai H."/>
            <person name="Naito K."/>
            <person name="Ogiso-Tanaka E."/>
            <person name="Takahashi Y."/>
            <person name="Iseki K."/>
            <person name="Muto C."/>
            <person name="Satou K."/>
            <person name="Teruya K."/>
            <person name="Shiroma A."/>
            <person name="Shimoji M."/>
            <person name="Hirano T."/>
            <person name="Itoh T."/>
            <person name="Kaga A."/>
            <person name="Tomooka N."/>
        </authorList>
    </citation>
    <scope>NUCLEOTIDE SEQUENCE [LARGE SCALE GENOMIC DNA]</scope>
    <source>
        <strain evidence="5">cv. Shumari</strain>
    </source>
</reference>
<dbReference type="PANTHER" id="PTHR48051">
    <property type="match status" value="1"/>
</dbReference>
<keyword evidence="1" id="KW-0433">Leucine-rich repeat</keyword>
<gene>
    <name evidence="4" type="primary">Vigan.11G213500</name>
    <name evidence="4" type="ORF">VIGAN_11213500</name>
</gene>
<dbReference type="GO" id="GO:0005737">
    <property type="term" value="C:cytoplasm"/>
    <property type="evidence" value="ECO:0007669"/>
    <property type="project" value="TreeGrafter"/>
</dbReference>
<proteinExistence type="predicted"/>
<dbReference type="InterPro" id="IPR032675">
    <property type="entry name" value="LRR_dom_sf"/>
</dbReference>
<dbReference type="PANTHER" id="PTHR48051:SF1">
    <property type="entry name" value="RAS SUPPRESSOR PROTEIN 1"/>
    <property type="match status" value="1"/>
</dbReference>
<protein>
    <submittedName>
        <fullName evidence="4">Uncharacterized protein</fullName>
    </submittedName>
</protein>
<dbReference type="PROSITE" id="PS51450">
    <property type="entry name" value="LRR"/>
    <property type="match status" value="1"/>
</dbReference>
<dbReference type="SUPFAM" id="SSF52047">
    <property type="entry name" value="RNI-like"/>
    <property type="match status" value="1"/>
</dbReference>
<evidence type="ECO:0000256" key="3">
    <source>
        <dbReference type="SAM" id="MobiDB-lite"/>
    </source>
</evidence>
<evidence type="ECO:0000313" key="5">
    <source>
        <dbReference type="Proteomes" id="UP000291084"/>
    </source>
</evidence>
<evidence type="ECO:0000313" key="4">
    <source>
        <dbReference type="EMBL" id="BAU02583.1"/>
    </source>
</evidence>
<dbReference type="Proteomes" id="UP000291084">
    <property type="component" value="Chromosome 11"/>
</dbReference>
<dbReference type="OrthoDB" id="1434704at2759"/>
<sequence>MENIKRLGLAGLPIKELPLSFQNLIGLEELFLSSCEIVHLPNLSTLSVTEDNVGSMVPSKLECFSALSCNLDDNFFSAGFMQLAQVRSLILRNNNFKHLPECIKEFHNLNELDVTDCKHLEEIRGFPPKLEYFNATNCISLTSTSLDMLLNKELYYEGRKIMFQFPGARFPEWFDLKSSGPSCSFWFRNKFPARVLSLLIIHMNKNDEFLTFYPQVYINGKYQTLGGKSGNEQTKFEFDLTYLSDLKMYGNFHEQPSEKEWNHVKVTYYAQNVKATGIHVFEENKEDIRFDDPYIMEDIMEEEQKEEEKEEVEEEEEEKKEKAEEEENSIMEDTMEEEGRRGKRRKLH</sequence>
<name>A0A0S3TBR6_PHAAN</name>
<dbReference type="EMBL" id="AP015044">
    <property type="protein sequence ID" value="BAU02583.1"/>
    <property type="molecule type" value="Genomic_DNA"/>
</dbReference>
<keyword evidence="2" id="KW-0677">Repeat</keyword>
<evidence type="ECO:0000256" key="2">
    <source>
        <dbReference type="ARBA" id="ARBA00022737"/>
    </source>
</evidence>
<accession>A0A0S3TBR6</accession>
<feature type="compositionally biased region" description="Acidic residues" evidence="3">
    <location>
        <begin position="299"/>
        <end position="336"/>
    </location>
</feature>
<feature type="region of interest" description="Disordered" evidence="3">
    <location>
        <begin position="299"/>
        <end position="348"/>
    </location>
</feature>
<keyword evidence="5" id="KW-1185">Reference proteome</keyword>
<dbReference type="InterPro" id="IPR050216">
    <property type="entry name" value="LRR_domain-containing"/>
</dbReference>
<dbReference type="AlphaFoldDB" id="A0A0S3TBR6"/>
<evidence type="ECO:0000256" key="1">
    <source>
        <dbReference type="ARBA" id="ARBA00022614"/>
    </source>
</evidence>
<organism evidence="4 5">
    <name type="scientific">Vigna angularis var. angularis</name>
    <dbReference type="NCBI Taxonomy" id="157739"/>
    <lineage>
        <taxon>Eukaryota</taxon>
        <taxon>Viridiplantae</taxon>
        <taxon>Streptophyta</taxon>
        <taxon>Embryophyta</taxon>
        <taxon>Tracheophyta</taxon>
        <taxon>Spermatophyta</taxon>
        <taxon>Magnoliopsida</taxon>
        <taxon>eudicotyledons</taxon>
        <taxon>Gunneridae</taxon>
        <taxon>Pentapetalae</taxon>
        <taxon>rosids</taxon>
        <taxon>fabids</taxon>
        <taxon>Fabales</taxon>
        <taxon>Fabaceae</taxon>
        <taxon>Papilionoideae</taxon>
        <taxon>50 kb inversion clade</taxon>
        <taxon>NPAAA clade</taxon>
        <taxon>indigoferoid/millettioid clade</taxon>
        <taxon>Phaseoleae</taxon>
        <taxon>Vigna</taxon>
    </lineage>
</organism>